<gene>
    <name evidence="1" type="ORF">C446_09945</name>
</gene>
<organism evidence="1 2">
    <name type="scientific">Halobiforma nitratireducens JCM 10879</name>
    <dbReference type="NCBI Taxonomy" id="1227454"/>
    <lineage>
        <taxon>Archaea</taxon>
        <taxon>Methanobacteriati</taxon>
        <taxon>Methanobacteriota</taxon>
        <taxon>Stenosarchaea group</taxon>
        <taxon>Halobacteria</taxon>
        <taxon>Halobacteriales</taxon>
        <taxon>Natrialbaceae</taxon>
        <taxon>Halobiforma</taxon>
    </lineage>
</organism>
<evidence type="ECO:0000313" key="1">
    <source>
        <dbReference type="EMBL" id="EMA38528.1"/>
    </source>
</evidence>
<protein>
    <submittedName>
        <fullName evidence="1">Uncharacterized protein</fullName>
    </submittedName>
</protein>
<evidence type="ECO:0000313" key="2">
    <source>
        <dbReference type="Proteomes" id="UP000011607"/>
    </source>
</evidence>
<sequence length="127" mass="14542">MRWVCIVPFWQPVDLFSHIFGHCSSDFGIDGPIAINDVSVAVDIVPNIEQFGEFIERFVCFWSPLYVDIDTSDTFQPDFSPFHHPLGFFIGLPFQLRIGINLEVVPFLGHHTDRRAGLLFDVGEFVR</sequence>
<proteinExistence type="predicted"/>
<dbReference type="AlphaFoldDB" id="M0LZF6"/>
<reference evidence="1 2" key="1">
    <citation type="journal article" date="2014" name="PLoS Genet.">
        <title>Phylogenetically driven sequencing of extremely halophilic archaea reveals strategies for static and dynamic osmo-response.</title>
        <authorList>
            <person name="Becker E.A."/>
            <person name="Seitzer P.M."/>
            <person name="Tritt A."/>
            <person name="Larsen D."/>
            <person name="Krusor M."/>
            <person name="Yao A.I."/>
            <person name="Wu D."/>
            <person name="Madern D."/>
            <person name="Eisen J.A."/>
            <person name="Darling A.E."/>
            <person name="Facciotti M.T."/>
        </authorList>
    </citation>
    <scope>NUCLEOTIDE SEQUENCE [LARGE SCALE GENOMIC DNA]</scope>
    <source>
        <strain evidence="1 2">JCM 10879</strain>
    </source>
</reference>
<accession>M0LZF6</accession>
<dbReference type="Proteomes" id="UP000011607">
    <property type="component" value="Unassembled WGS sequence"/>
</dbReference>
<name>M0LZF6_9EURY</name>
<comment type="caution">
    <text evidence="1">The sequence shown here is derived from an EMBL/GenBank/DDBJ whole genome shotgun (WGS) entry which is preliminary data.</text>
</comment>
<dbReference type="EMBL" id="AOMA01000096">
    <property type="protein sequence ID" value="EMA38528.1"/>
    <property type="molecule type" value="Genomic_DNA"/>
</dbReference>
<keyword evidence="2" id="KW-1185">Reference proteome</keyword>